<name>A0A1S2VC89_9BACT</name>
<dbReference type="PIRSF" id="PIRSF037112">
    <property type="entry name" value="Antirestriction_ArdC"/>
    <property type="match status" value="1"/>
</dbReference>
<dbReference type="InterPro" id="IPR041459">
    <property type="entry name" value="MPTase-PolyVal"/>
</dbReference>
<feature type="domain" description="N-terminal" evidence="1">
    <location>
        <begin position="14"/>
        <end position="129"/>
    </location>
</feature>
<dbReference type="RefSeq" id="WP_071506818.1">
    <property type="nucleotide sequence ID" value="NZ_MORL01000071.1"/>
</dbReference>
<sequence>MASQFLTQSPTSRKDLYQQVTDTIMRQLDTGTIPWQQPWKSDTARLLALPENSTTGKQYRGINILLLWASALERKYASPEWASFKQWKQKGQIIRKGEKGSLIVYYDTFEKEVDGEVKNIPFLKASVVFNRCQLKDYVPSLSPEAEQGSLPKRLSLVEAFVQNTQACIDYTGNEACYVSALDKIYMPSLEAFVDTPVCSATEHFYSTLHHELIHWSGNQKRLNRNMGKRFGDSAYAAEELTAELGAAFLCASFGLPTTEKGNHASYIDHWKQVLQKDNRCLIVAASEASKAVDYLHTLQPT</sequence>
<reference evidence="3 4" key="1">
    <citation type="submission" date="2016-10" db="EMBL/GenBank/DDBJ databases">
        <title>Arsenicibacter rosenii gen. nov., sp. nov., an efficient arsenic-methylating bacterium isolated from an arsenic-contaminated paddy soil.</title>
        <authorList>
            <person name="Huang K."/>
        </authorList>
    </citation>
    <scope>NUCLEOTIDE SEQUENCE [LARGE SCALE GENOMIC DNA]</scope>
    <source>
        <strain evidence="3 4">SM-1</strain>
    </source>
</reference>
<gene>
    <name evidence="3" type="ORF">BLX24_29560</name>
</gene>
<dbReference type="GO" id="GO:0003697">
    <property type="term" value="F:single-stranded DNA binding"/>
    <property type="evidence" value="ECO:0007669"/>
    <property type="project" value="InterPro"/>
</dbReference>
<dbReference type="Pfam" id="PF08401">
    <property type="entry name" value="ArdcN"/>
    <property type="match status" value="1"/>
</dbReference>
<evidence type="ECO:0000259" key="1">
    <source>
        <dbReference type="Pfam" id="PF08401"/>
    </source>
</evidence>
<dbReference type="InterPro" id="IPR017113">
    <property type="entry name" value="Antirestriction_ArdC"/>
</dbReference>
<dbReference type="EMBL" id="MORL01000071">
    <property type="protein sequence ID" value="OIN55548.1"/>
    <property type="molecule type" value="Genomic_DNA"/>
</dbReference>
<proteinExistence type="predicted"/>
<dbReference type="Pfam" id="PF18818">
    <property type="entry name" value="MPTase-PolyVal"/>
    <property type="match status" value="1"/>
</dbReference>
<organism evidence="3 4">
    <name type="scientific">Arsenicibacter rosenii</name>
    <dbReference type="NCBI Taxonomy" id="1750698"/>
    <lineage>
        <taxon>Bacteria</taxon>
        <taxon>Pseudomonadati</taxon>
        <taxon>Bacteroidota</taxon>
        <taxon>Cytophagia</taxon>
        <taxon>Cytophagales</taxon>
        <taxon>Spirosomataceae</taxon>
        <taxon>Arsenicibacter</taxon>
    </lineage>
</organism>
<evidence type="ECO:0000259" key="2">
    <source>
        <dbReference type="Pfam" id="PF18818"/>
    </source>
</evidence>
<evidence type="ECO:0008006" key="5">
    <source>
        <dbReference type="Google" id="ProtNLM"/>
    </source>
</evidence>
<comment type="caution">
    <text evidence="3">The sequence shown here is derived from an EMBL/GenBank/DDBJ whole genome shotgun (WGS) entry which is preliminary data.</text>
</comment>
<accession>A0A1S2VC89</accession>
<dbReference type="Proteomes" id="UP000181790">
    <property type="component" value="Unassembled WGS sequence"/>
</dbReference>
<evidence type="ECO:0000313" key="3">
    <source>
        <dbReference type="EMBL" id="OIN55548.1"/>
    </source>
</evidence>
<evidence type="ECO:0000313" key="4">
    <source>
        <dbReference type="Proteomes" id="UP000181790"/>
    </source>
</evidence>
<dbReference type="AlphaFoldDB" id="A0A1S2VC89"/>
<dbReference type="InterPro" id="IPR013610">
    <property type="entry name" value="ArdC_N"/>
</dbReference>
<feature type="domain" description="Polyvalent protein metallopeptidase" evidence="2">
    <location>
        <begin position="157"/>
        <end position="286"/>
    </location>
</feature>
<dbReference type="OrthoDB" id="9792687at2"/>
<protein>
    <recommendedName>
        <fullName evidence="5">Antirestriction protein</fullName>
    </recommendedName>
</protein>
<keyword evidence="4" id="KW-1185">Reference proteome</keyword>